<dbReference type="Pfam" id="PF13426">
    <property type="entry name" value="PAS_9"/>
    <property type="match status" value="1"/>
</dbReference>
<gene>
    <name evidence="2" type="ORF">SCAL_001691</name>
</gene>
<dbReference type="SUPFAM" id="SSF55785">
    <property type="entry name" value="PYP-like sensor domain (PAS domain)"/>
    <property type="match status" value="2"/>
</dbReference>
<dbReference type="InterPro" id="IPR013767">
    <property type="entry name" value="PAS_fold"/>
</dbReference>
<comment type="caution">
    <text evidence="2">The sequence shown here is derived from an EMBL/GenBank/DDBJ whole genome shotgun (WGS) entry which is preliminary data.</text>
</comment>
<name>A0A1F2P724_9EURY</name>
<dbReference type="PANTHER" id="PTHR44757:SF2">
    <property type="entry name" value="BIOFILM ARCHITECTURE MAINTENANCE PROTEIN MBAA"/>
    <property type="match status" value="1"/>
</dbReference>
<dbReference type="InterPro" id="IPR000014">
    <property type="entry name" value="PAS"/>
</dbReference>
<sequence length="519" mass="58507">MDLMALFDERWEKIMSNSTFEALLTDKFIDDLKNLSDGFDKQECFDISVNDPEKGEVAYHISLTPLKLDDGANDRRLFLLHGFDLNQIKAMEDELAASKKALEEMTLEYYLQREDLLVVSNQIENLNNHLEAVLATVPSGVAVTDSNGKIKTWNRKAEEITGYTQAEVLGKALEDLIPFNEIGMEGECTIEPKNREKAVILLNQSRLEEDNEIDAGTVVSFIDITEKKRLEEKIRVENEYLSMVLDRTPIATITADSDGRVKMINPAARELLEIEEQSESELTLSGIFKTPIEVKDGKYQRINLTRGGGVTIPIMASVSTFESENELTGVVITLTDITDLEGIIVLPSKEVTELGESRYRIDAGTIYIFDEEKPSLALEVFADGVKHGMEGLCITRMNPKKIRAKYGLENTPIIWLVKNKIPPETCLSPNELSLCFEMIDNFVKQAEKGLILIEGVEYLMTQNSFVSIHKFFQLVNDCVMPSNSSALVTLDGATLTTQEFHLIKREMEEIEVEKRIEDE</sequence>
<dbReference type="CDD" id="cd00130">
    <property type="entry name" value="PAS"/>
    <property type="match status" value="1"/>
</dbReference>
<dbReference type="InterPro" id="IPR035965">
    <property type="entry name" value="PAS-like_dom_sf"/>
</dbReference>
<dbReference type="PROSITE" id="PS50112">
    <property type="entry name" value="PAS"/>
    <property type="match status" value="1"/>
</dbReference>
<evidence type="ECO:0000259" key="1">
    <source>
        <dbReference type="PROSITE" id="PS50112"/>
    </source>
</evidence>
<dbReference type="PANTHER" id="PTHR44757">
    <property type="entry name" value="DIGUANYLATE CYCLASE DGCP"/>
    <property type="match status" value="1"/>
</dbReference>
<dbReference type="SMART" id="SM00091">
    <property type="entry name" value="PAS"/>
    <property type="match status" value="2"/>
</dbReference>
<protein>
    <submittedName>
        <fullName evidence="2">Signal transduction protein</fullName>
    </submittedName>
</protein>
<proteinExistence type="predicted"/>
<organism evidence="2 3">
    <name type="scientific">Candidatus Syntropharchaeum caldarium</name>
    <dbReference type="NCBI Taxonomy" id="1838285"/>
    <lineage>
        <taxon>Archaea</taxon>
        <taxon>Methanobacteriati</taxon>
        <taxon>Methanobacteriota</taxon>
        <taxon>Stenosarchaea group</taxon>
        <taxon>Methanomicrobia</taxon>
        <taxon>Methanosarcinales</taxon>
        <taxon>ANME-2 cluster</taxon>
        <taxon>Candidatus Syntropharchaeum</taxon>
    </lineage>
</organism>
<dbReference type="EMBL" id="LYOS01000007">
    <property type="protein sequence ID" value="OFV67157.1"/>
    <property type="molecule type" value="Genomic_DNA"/>
</dbReference>
<feature type="domain" description="PAS" evidence="1">
    <location>
        <begin position="126"/>
        <end position="177"/>
    </location>
</feature>
<keyword evidence="3" id="KW-1185">Reference proteome</keyword>
<dbReference type="Pfam" id="PF00989">
    <property type="entry name" value="PAS"/>
    <property type="match status" value="1"/>
</dbReference>
<reference evidence="2" key="1">
    <citation type="submission" date="2016-05" db="EMBL/GenBank/DDBJ databases">
        <title>Microbial consortia oxidize butane by reversing methanogenesis.</title>
        <authorList>
            <person name="Laso-Perez R."/>
            <person name="Richter M."/>
            <person name="Wegener G."/>
            <person name="Musat F."/>
        </authorList>
    </citation>
    <scope>NUCLEOTIDE SEQUENCE [LARGE SCALE GENOMIC DNA]</scope>
    <source>
        <strain evidence="2">BOX2</strain>
    </source>
</reference>
<evidence type="ECO:0000313" key="3">
    <source>
        <dbReference type="Proteomes" id="UP000186940"/>
    </source>
</evidence>
<accession>A0A1F2P724</accession>
<dbReference type="Gene3D" id="3.30.450.20">
    <property type="entry name" value="PAS domain"/>
    <property type="match status" value="2"/>
</dbReference>
<dbReference type="Proteomes" id="UP000186940">
    <property type="component" value="Unassembled WGS sequence"/>
</dbReference>
<dbReference type="STRING" id="1838285.SCAL_001691"/>
<dbReference type="NCBIfam" id="TIGR00229">
    <property type="entry name" value="sensory_box"/>
    <property type="match status" value="1"/>
</dbReference>
<dbReference type="InterPro" id="IPR052155">
    <property type="entry name" value="Biofilm_reg_signaling"/>
</dbReference>
<dbReference type="InterPro" id="IPR008553">
    <property type="entry name" value="DUF835"/>
</dbReference>
<dbReference type="AlphaFoldDB" id="A0A1F2P724"/>
<evidence type="ECO:0000313" key="2">
    <source>
        <dbReference type="EMBL" id="OFV67157.1"/>
    </source>
</evidence>
<dbReference type="GO" id="GO:0006355">
    <property type="term" value="P:regulation of DNA-templated transcription"/>
    <property type="evidence" value="ECO:0007669"/>
    <property type="project" value="InterPro"/>
</dbReference>
<dbReference type="Pfam" id="PF05763">
    <property type="entry name" value="DUF835"/>
    <property type="match status" value="1"/>
</dbReference>